<dbReference type="PANTHER" id="PTHR31084:SF19">
    <property type="entry name" value="GLYCOSYL HYDROLASE FAMILY 95 N-TERMINAL DOMAIN-CONTAINING PROTEIN"/>
    <property type="match status" value="1"/>
</dbReference>
<feature type="domain" description="Glycosyl hydrolase family 95 catalytic" evidence="5">
    <location>
        <begin position="308"/>
        <end position="702"/>
    </location>
</feature>
<feature type="domain" description="Alpha fucosidase A-like C-terminal" evidence="4">
    <location>
        <begin position="704"/>
        <end position="800"/>
    </location>
</feature>
<dbReference type="Proteomes" id="UP000763557">
    <property type="component" value="Unassembled WGS sequence"/>
</dbReference>
<dbReference type="InterPro" id="IPR027414">
    <property type="entry name" value="GH95_N_dom"/>
</dbReference>
<evidence type="ECO:0000259" key="3">
    <source>
        <dbReference type="Pfam" id="PF14498"/>
    </source>
</evidence>
<dbReference type="SUPFAM" id="SSF49899">
    <property type="entry name" value="Concanavalin A-like lectins/glucanases"/>
    <property type="match status" value="1"/>
</dbReference>
<feature type="signal peptide" evidence="1">
    <location>
        <begin position="1"/>
        <end position="25"/>
    </location>
</feature>
<dbReference type="RefSeq" id="WP_173126008.1">
    <property type="nucleotide sequence ID" value="NZ_CBCSGW010000007.1"/>
</dbReference>
<reference evidence="6 7" key="1">
    <citation type="submission" date="2020-01" db="EMBL/GenBank/DDBJ databases">
        <title>Kibdelosporangium persica a novel Actinomycetes from a hot desert in Iran.</title>
        <authorList>
            <person name="Safaei N."/>
            <person name="Zaburannyi N."/>
            <person name="Mueller R."/>
            <person name="Wink J."/>
        </authorList>
    </citation>
    <scope>NUCLEOTIDE SEQUENCE [LARGE SCALE GENOMIC DNA]</scope>
    <source>
        <strain evidence="6 7">4NS15</strain>
    </source>
</reference>
<feature type="domain" description="Alpha-galactosidase NEW3" evidence="2">
    <location>
        <begin position="817"/>
        <end position="879"/>
    </location>
</feature>
<dbReference type="Pfam" id="PF10633">
    <property type="entry name" value="NPCBM_assoc"/>
    <property type="match status" value="1"/>
</dbReference>
<dbReference type="Pfam" id="PF13385">
    <property type="entry name" value="Laminin_G_3"/>
    <property type="match status" value="1"/>
</dbReference>
<dbReference type="InterPro" id="IPR013320">
    <property type="entry name" value="ConA-like_dom_sf"/>
</dbReference>
<proteinExistence type="predicted"/>
<dbReference type="Pfam" id="PF22124">
    <property type="entry name" value="Glyco_hydro_95_cat"/>
    <property type="match status" value="1"/>
</dbReference>
<evidence type="ECO:0000259" key="2">
    <source>
        <dbReference type="Pfam" id="PF10633"/>
    </source>
</evidence>
<dbReference type="InterPro" id="IPR012341">
    <property type="entry name" value="6hp_glycosidase-like_sf"/>
</dbReference>
<feature type="domain" description="Glycosyl hydrolase family 95 N-terminal" evidence="3">
    <location>
        <begin position="42"/>
        <end position="282"/>
    </location>
</feature>
<evidence type="ECO:0000313" key="7">
    <source>
        <dbReference type="Proteomes" id="UP000763557"/>
    </source>
</evidence>
<dbReference type="Gene3D" id="1.50.10.10">
    <property type="match status" value="1"/>
</dbReference>
<keyword evidence="1" id="KW-0732">Signal</keyword>
<dbReference type="InterPro" id="IPR008928">
    <property type="entry name" value="6-hairpin_glycosidase_sf"/>
</dbReference>
<dbReference type="InterPro" id="IPR054363">
    <property type="entry name" value="GH95_cat"/>
</dbReference>
<dbReference type="InterPro" id="IPR018905">
    <property type="entry name" value="A-galactase_NEW3"/>
</dbReference>
<sequence>MRVQRGTAAVAAVVMALSMATLTTAAGAYGEQQAPRDTGLKLWYDEPATDWESQSLPIGNGALGASVFGGVQNEQLQFNEKTLWTGGPGSPGYDFGNWRSPRPGAIEQVQDRIAAEGQAAPEWVASVLGQGKIGFGAYQTFGDVRISQPQAPPDVTGYWRSLDIAAAVAGVTYASGGATFTREYFASAPDDVLVGRISASQPGRVSFTVSYTAPDNRSRSFAARDGRITFAGNLNDNGMRFESQLQVRNEGGTRTDNADGSVTVNGADAVTLVLAAGTNYSNVHPTYRSADPHDVVTERVNAAVAKPFTALRDAHVRDHRALFDRVSLDVGQNLPDMPTDDLLRAYRGTALASEARKALEVLHFQYGRYLLIASSRGGSLPANLQGVWNNSTSPPWSADYHVNINLQMNYWPAETTNLSETTEPFFDYVDSMVPAGRRTAQEMFGNDGWVVHNETNPFGFTGVHDWATAFWFPEAGAWLAQHYYEHYLFTRDETFLRERAYPMMKSLAEFWIDELVADPRDGKLVVTPSYSPEHGPFSAGAAMSQQIVWDLFTNTAEAAGKLGDLTFSQQASDVLNRLDPGLRVGSWGQLQEWKQDWDDPGNTHRHVSHLFALHPGRQITPQRNPDLVAAAEKSLTARGDGGTGWSKAWKINFWARLLDGDHSHLMLEELLKSSTLDNLWDTHPPFQIDGNFGATAGVAEMLLQSHRGVIDVLPAAPAFWDSGSVRGLRARGDVTVDTDWVGGVPTRITLKPGHAGQVKVASEMFASRYRLVDNQSGRDVPHQRAGEEIQFDAAAGNTYMAVADVSVAVDAPERVVAGTPFDAKVSVTGHGGPVPASELTMALPEGWTAAPTSQRVPSVRRGQTRTYTFTVTPSASAAKYQGLRAVLNGRGVHASGVTLVRIDPLPPCAIPSANAPIVAWDPVSGNAVDDKSSFNRDATIDGTATYDASAPTGSGLVLNGSFLRTADTSLGFLREATFAAEVKIDGSGSYRRLFDFQPSGDPGTDGVLIDLTPSNNIRFIGSNQNVTTNAAVPTGRYVDLVITMTDSGQIDVYVDGNRIGGATVPEDGINGCATRQLRFAVDQNGGQRLTGAVDRAAIFADALTAAEIPAWRTRAFG</sequence>
<feature type="chain" id="PRO_5045971926" evidence="1">
    <location>
        <begin position="26"/>
        <end position="1117"/>
    </location>
</feature>
<dbReference type="SUPFAM" id="SSF48208">
    <property type="entry name" value="Six-hairpin glycosidases"/>
    <property type="match status" value="1"/>
</dbReference>
<evidence type="ECO:0000256" key="1">
    <source>
        <dbReference type="SAM" id="SignalP"/>
    </source>
</evidence>
<accession>A0ABX2EZ93</accession>
<gene>
    <name evidence="6" type="ORF">GC106_15030</name>
</gene>
<evidence type="ECO:0000313" key="6">
    <source>
        <dbReference type="EMBL" id="NRN64297.1"/>
    </source>
</evidence>
<protein>
    <submittedName>
        <fullName evidence="6">Alpha-L-fucosidase</fullName>
    </submittedName>
</protein>
<evidence type="ECO:0000259" key="4">
    <source>
        <dbReference type="Pfam" id="PF21307"/>
    </source>
</evidence>
<dbReference type="Pfam" id="PF14498">
    <property type="entry name" value="Glyco_hyd_65N_2"/>
    <property type="match status" value="1"/>
</dbReference>
<dbReference type="InterPro" id="IPR049053">
    <property type="entry name" value="AFCA-like_C"/>
</dbReference>
<dbReference type="Pfam" id="PF21307">
    <property type="entry name" value="Glyco_hydro_95_C"/>
    <property type="match status" value="1"/>
</dbReference>
<keyword evidence="7" id="KW-1185">Reference proteome</keyword>
<comment type="caution">
    <text evidence="6">The sequence shown here is derived from an EMBL/GenBank/DDBJ whole genome shotgun (WGS) entry which is preliminary data.</text>
</comment>
<dbReference type="Gene3D" id="2.60.120.200">
    <property type="match status" value="1"/>
</dbReference>
<dbReference type="PANTHER" id="PTHR31084">
    <property type="entry name" value="ALPHA-L-FUCOSIDASE 2"/>
    <property type="match status" value="1"/>
</dbReference>
<organism evidence="6 7">
    <name type="scientific">Kibdelosporangium persicum</name>
    <dbReference type="NCBI Taxonomy" id="2698649"/>
    <lineage>
        <taxon>Bacteria</taxon>
        <taxon>Bacillati</taxon>
        <taxon>Actinomycetota</taxon>
        <taxon>Actinomycetes</taxon>
        <taxon>Pseudonocardiales</taxon>
        <taxon>Pseudonocardiaceae</taxon>
        <taxon>Kibdelosporangium</taxon>
    </lineage>
</organism>
<name>A0ABX2EZ93_9PSEU</name>
<evidence type="ECO:0000259" key="5">
    <source>
        <dbReference type="Pfam" id="PF22124"/>
    </source>
</evidence>
<dbReference type="EMBL" id="JAAATY010000003">
    <property type="protein sequence ID" value="NRN64297.1"/>
    <property type="molecule type" value="Genomic_DNA"/>
</dbReference>